<proteinExistence type="predicted"/>
<protein>
    <submittedName>
        <fullName evidence="1">Uncharacterized protein</fullName>
    </submittedName>
</protein>
<accession>A0A1H3AE37</accession>
<feature type="non-terminal residue" evidence="1">
    <location>
        <position position="361"/>
    </location>
</feature>
<name>A0A1H3AE37_9FLAO</name>
<reference evidence="1 2" key="1">
    <citation type="submission" date="2016-10" db="EMBL/GenBank/DDBJ databases">
        <authorList>
            <person name="Varghese N."/>
            <person name="Submissions S."/>
        </authorList>
    </citation>
    <scope>NUCLEOTIDE SEQUENCE [LARGE SCALE GENOMIC DNA]</scope>
    <source>
        <strain evidence="1 2">DSM 11449</strain>
    </source>
</reference>
<comment type="caution">
    <text evidence="1">The sequence shown here is derived from an EMBL/GenBank/DDBJ whole genome shotgun (WGS) entry which is preliminary data.</text>
</comment>
<dbReference type="EMBL" id="FNND01000043">
    <property type="protein sequence ID" value="SDX27855.1"/>
    <property type="molecule type" value="Genomic_DNA"/>
</dbReference>
<dbReference type="AlphaFoldDB" id="A0A1H3AE37"/>
<evidence type="ECO:0000313" key="1">
    <source>
        <dbReference type="EMBL" id="SDX27855.1"/>
    </source>
</evidence>
<organism evidence="1 2">
    <name type="scientific">Capnocytophaga granulosa</name>
    <dbReference type="NCBI Taxonomy" id="45242"/>
    <lineage>
        <taxon>Bacteria</taxon>
        <taxon>Pseudomonadati</taxon>
        <taxon>Bacteroidota</taxon>
        <taxon>Flavobacteriia</taxon>
        <taxon>Flavobacteriales</taxon>
        <taxon>Flavobacteriaceae</taxon>
        <taxon>Capnocytophaga</taxon>
    </lineage>
</organism>
<keyword evidence="2" id="KW-1185">Reference proteome</keyword>
<dbReference type="Proteomes" id="UP000182771">
    <property type="component" value="Unassembled WGS sequence"/>
</dbReference>
<feature type="non-terminal residue" evidence="1">
    <location>
        <position position="1"/>
    </location>
</feature>
<evidence type="ECO:0000313" key="2">
    <source>
        <dbReference type="Proteomes" id="UP000182771"/>
    </source>
</evidence>
<sequence length="361" mass="38997">PNDAAPATYEITYKICVKNQPTICDEAKVKITVEVPTLALKAVDDDFGKIPNAVDYTTVATVFSSGVDTMEGVVGNLSPERDVVLTPGAVTRDGAAITEGITMNPNGSITVKRGMPKGTYTYEYTICQKDVPTNCDTAKVSFEVIEAHIFAKDDGVWEVGTEGALTPSVLNNDIIGERVGIAPSEVSITKTNGKPVIDDTKMVMNEDGRISVKKNIPEGTYTYYYTITEKANISNTASAAVIIRVVSFSAQDDEFDITNDKTKEFKTESVLKNDELNKKKNPSPVDDVILTKGEAKDSERNPTNALTMNDDGTITIAPNTPDGVYTYTYTICKKSAPTECKSAEAVIKLLPALIANDDDFT</sequence>
<gene>
    <name evidence="1" type="ORF">SAMN05444420_1431</name>
</gene>